<comment type="subcellular location">
    <subcellularLocation>
        <location evidence="2">Cell membrane</location>
    </subcellularLocation>
    <subcellularLocation>
        <location evidence="1">Membrane</location>
        <topology evidence="1">Single-pass membrane protein</topology>
    </subcellularLocation>
</comment>
<dbReference type="InterPro" id="IPR005311">
    <property type="entry name" value="PBP_dimer"/>
</dbReference>
<keyword evidence="7 15" id="KW-0812">Transmembrane</keyword>
<evidence type="ECO:0000256" key="14">
    <source>
        <dbReference type="SAM" id="MobiDB-lite"/>
    </source>
</evidence>
<sequence length="667" mass="73831">MAGKNRKNRSFHDGVESAQFAKGQSVFTRRALLLIGVQTTAFGALGYRLYNLQMYEGEKYKKMAQKNQVSTRYLTPPRGRIVDRSSIEIATNKVNWRALIMPEETSDFEGTLKRFSDLIYLDDRNLERIAKEMKHKRRYVPVMLKSFLTWDEMAKIQLNAPTLPGVMIDVGTTRDYPFGPLLAHVVGYVAPPSEKDVAKDASLALPGMRIGRAGIEETQEPFLRGKAGSVEMEVNSVGRILAELNRNEGVPGDEIELTIDTRLQQSVKNLLGEEAASAVVMDCRNGEVVAMVSNPSFDPSLFDSGVSRAQWQEWSTDPRTPLINKAVTGVYPPGSTFKPAVALSALQAGSINPHDRVLCRGYIDVGGTRFHCWAKHGHGSVDLKAALKFSCDVYFYEIARKTGMENIKKGSEALGLATRLPIELPHSQVGLIPTPEWRKRHGHHWNGGDTIVSGIGQGFVHVTPLQLATYAARIATGRAVDPHLVRAVDGNVSDKEKPDYWPELPFPVQDLDVIRQGMYAVVNEARGTAPKARLNLPGIQMAGKTGSAQVRRVSRALRESGHFNSQNLPWEYRPHALFICYAPYDAPRYALSVVIEHGNAAAQVAAPMARDIMRETLLKDPASIKKQSENQFRKSKETPHAAQAGSSAHSDENNQDEKGYNKKEKAP</sequence>
<dbReference type="GO" id="GO:0071972">
    <property type="term" value="F:peptidoglycan L,D-transpeptidase activity"/>
    <property type="evidence" value="ECO:0007669"/>
    <property type="project" value="TreeGrafter"/>
</dbReference>
<dbReference type="GO" id="GO:0005886">
    <property type="term" value="C:plasma membrane"/>
    <property type="evidence" value="ECO:0007669"/>
    <property type="project" value="UniProtKB-SubCell"/>
</dbReference>
<feature type="compositionally biased region" description="Basic and acidic residues" evidence="14">
    <location>
        <begin position="649"/>
        <end position="667"/>
    </location>
</feature>
<dbReference type="InterPro" id="IPR001460">
    <property type="entry name" value="PCN-bd_Tpept"/>
</dbReference>
<keyword evidence="11 15" id="KW-1133">Transmembrane helix</keyword>
<gene>
    <name evidence="18" type="primary">mrdA</name>
    <name evidence="18" type="ORF">JGUZn3_23390</name>
</gene>
<keyword evidence="4" id="KW-0997">Cell inner membrane</keyword>
<dbReference type="InterPro" id="IPR012338">
    <property type="entry name" value="Beta-lactam/transpept-like"/>
</dbReference>
<evidence type="ECO:0000313" key="19">
    <source>
        <dbReference type="Proteomes" id="UP000516349"/>
    </source>
</evidence>
<dbReference type="InterPro" id="IPR017790">
    <property type="entry name" value="Penicillin-binding_protein_2"/>
</dbReference>
<evidence type="ECO:0000256" key="5">
    <source>
        <dbReference type="ARBA" id="ARBA00022645"/>
    </source>
</evidence>
<keyword evidence="13" id="KW-0961">Cell wall biogenesis/degradation</keyword>
<name>A0A7H1NUS9_9PROT</name>
<dbReference type="Gene3D" id="3.30.1390.30">
    <property type="entry name" value="Penicillin-binding protein 2a, domain 3"/>
    <property type="match status" value="1"/>
</dbReference>
<feature type="domain" description="Penicillin-binding protein dimerisation" evidence="17">
    <location>
        <begin position="75"/>
        <end position="244"/>
    </location>
</feature>
<reference evidence="18 19" key="1">
    <citation type="submission" date="2020-08" db="EMBL/GenBank/DDBJ databases">
        <title>Complete genome sequence of Entomobacter blattae G55GP.</title>
        <authorList>
            <person name="Poehlein A."/>
            <person name="Guzman J."/>
            <person name="Daniel R."/>
            <person name="Vilcinskas A."/>
        </authorList>
    </citation>
    <scope>NUCLEOTIDE SEQUENCE [LARGE SCALE GENOMIC DNA]</scope>
    <source>
        <strain evidence="18 19">G55GP</strain>
    </source>
</reference>
<evidence type="ECO:0000256" key="10">
    <source>
        <dbReference type="ARBA" id="ARBA00022984"/>
    </source>
</evidence>
<dbReference type="GO" id="GO:0006508">
    <property type="term" value="P:proteolysis"/>
    <property type="evidence" value="ECO:0007669"/>
    <property type="project" value="UniProtKB-KW"/>
</dbReference>
<evidence type="ECO:0000256" key="4">
    <source>
        <dbReference type="ARBA" id="ARBA00022519"/>
    </source>
</evidence>
<evidence type="ECO:0000313" key="18">
    <source>
        <dbReference type="EMBL" id="QNT79539.1"/>
    </source>
</evidence>
<dbReference type="PANTHER" id="PTHR30627">
    <property type="entry name" value="PEPTIDOGLYCAN D,D-TRANSPEPTIDASE"/>
    <property type="match status" value="1"/>
</dbReference>
<evidence type="ECO:0000256" key="15">
    <source>
        <dbReference type="SAM" id="Phobius"/>
    </source>
</evidence>
<dbReference type="Pfam" id="PF03717">
    <property type="entry name" value="PBP_dimer"/>
    <property type="match status" value="1"/>
</dbReference>
<protein>
    <submittedName>
        <fullName evidence="18">Peptidoglycan D,D-transpeptidase MrdA</fullName>
        <ecNumber evidence="18">3.4.16.4</ecNumber>
    </submittedName>
</protein>
<dbReference type="GO" id="GO:0009252">
    <property type="term" value="P:peptidoglycan biosynthetic process"/>
    <property type="evidence" value="ECO:0007669"/>
    <property type="project" value="UniProtKB-KW"/>
</dbReference>
<evidence type="ECO:0000256" key="13">
    <source>
        <dbReference type="ARBA" id="ARBA00023316"/>
    </source>
</evidence>
<keyword evidence="9" id="KW-0133">Cell shape</keyword>
<proteinExistence type="predicted"/>
<dbReference type="NCBIfam" id="TIGR03423">
    <property type="entry name" value="pbp2_mrdA"/>
    <property type="match status" value="1"/>
</dbReference>
<dbReference type="GO" id="GO:0071555">
    <property type="term" value="P:cell wall organization"/>
    <property type="evidence" value="ECO:0007669"/>
    <property type="project" value="UniProtKB-KW"/>
</dbReference>
<dbReference type="AlphaFoldDB" id="A0A7H1NUS9"/>
<evidence type="ECO:0000256" key="8">
    <source>
        <dbReference type="ARBA" id="ARBA00022801"/>
    </source>
</evidence>
<dbReference type="KEGG" id="ebla:JGUZn3_23390"/>
<dbReference type="GO" id="GO:0009002">
    <property type="term" value="F:serine-type D-Ala-D-Ala carboxypeptidase activity"/>
    <property type="evidence" value="ECO:0007669"/>
    <property type="project" value="UniProtKB-EC"/>
</dbReference>
<evidence type="ECO:0000256" key="7">
    <source>
        <dbReference type="ARBA" id="ARBA00022692"/>
    </source>
</evidence>
<keyword evidence="19" id="KW-1185">Reference proteome</keyword>
<feature type="transmembrane region" description="Helical" evidence="15">
    <location>
        <begin position="31"/>
        <end position="50"/>
    </location>
</feature>
<keyword evidence="12 15" id="KW-0472">Membrane</keyword>
<dbReference type="EC" id="3.4.16.4" evidence="18"/>
<evidence type="ECO:0000256" key="11">
    <source>
        <dbReference type="ARBA" id="ARBA00022989"/>
    </source>
</evidence>
<dbReference type="Pfam" id="PF00905">
    <property type="entry name" value="Transpeptidase"/>
    <property type="match status" value="1"/>
</dbReference>
<dbReference type="SUPFAM" id="SSF56601">
    <property type="entry name" value="beta-lactamase/transpeptidase-like"/>
    <property type="match status" value="1"/>
</dbReference>
<accession>A0A7H1NUS9</accession>
<keyword evidence="3" id="KW-1003">Cell membrane</keyword>
<evidence type="ECO:0000256" key="9">
    <source>
        <dbReference type="ARBA" id="ARBA00022960"/>
    </source>
</evidence>
<evidence type="ECO:0000256" key="2">
    <source>
        <dbReference type="ARBA" id="ARBA00004236"/>
    </source>
</evidence>
<dbReference type="GO" id="GO:0008658">
    <property type="term" value="F:penicillin binding"/>
    <property type="evidence" value="ECO:0007669"/>
    <property type="project" value="InterPro"/>
</dbReference>
<dbReference type="InterPro" id="IPR050515">
    <property type="entry name" value="Beta-lactam/transpept"/>
</dbReference>
<evidence type="ECO:0000259" key="17">
    <source>
        <dbReference type="Pfam" id="PF03717"/>
    </source>
</evidence>
<keyword evidence="6" id="KW-0645">Protease</keyword>
<dbReference type="PANTHER" id="PTHR30627:SF2">
    <property type="entry name" value="PEPTIDOGLYCAN D,D-TRANSPEPTIDASE MRDA"/>
    <property type="match status" value="1"/>
</dbReference>
<feature type="domain" description="Penicillin-binding protein transpeptidase" evidence="16">
    <location>
        <begin position="277"/>
        <end position="613"/>
    </location>
</feature>
<evidence type="ECO:0000256" key="6">
    <source>
        <dbReference type="ARBA" id="ARBA00022670"/>
    </source>
</evidence>
<feature type="compositionally biased region" description="Basic and acidic residues" evidence="14">
    <location>
        <begin position="620"/>
        <end position="639"/>
    </location>
</feature>
<dbReference type="SUPFAM" id="SSF56519">
    <property type="entry name" value="Penicillin binding protein dimerisation domain"/>
    <property type="match status" value="1"/>
</dbReference>
<dbReference type="EMBL" id="CP060244">
    <property type="protein sequence ID" value="QNT79539.1"/>
    <property type="molecule type" value="Genomic_DNA"/>
</dbReference>
<keyword evidence="10" id="KW-0573">Peptidoglycan synthesis</keyword>
<dbReference type="Gene3D" id="3.40.710.10">
    <property type="entry name" value="DD-peptidase/beta-lactamase superfamily"/>
    <property type="match status" value="1"/>
</dbReference>
<dbReference type="Proteomes" id="UP000516349">
    <property type="component" value="Chromosome"/>
</dbReference>
<feature type="region of interest" description="Disordered" evidence="14">
    <location>
        <begin position="620"/>
        <end position="667"/>
    </location>
</feature>
<evidence type="ECO:0000256" key="3">
    <source>
        <dbReference type="ARBA" id="ARBA00022475"/>
    </source>
</evidence>
<evidence type="ECO:0000256" key="12">
    <source>
        <dbReference type="ARBA" id="ARBA00023136"/>
    </source>
</evidence>
<evidence type="ECO:0000259" key="16">
    <source>
        <dbReference type="Pfam" id="PF00905"/>
    </source>
</evidence>
<organism evidence="18 19">
    <name type="scientific">Entomobacter blattae</name>
    <dbReference type="NCBI Taxonomy" id="2762277"/>
    <lineage>
        <taxon>Bacteria</taxon>
        <taxon>Pseudomonadati</taxon>
        <taxon>Pseudomonadota</taxon>
        <taxon>Alphaproteobacteria</taxon>
        <taxon>Acetobacterales</taxon>
        <taxon>Acetobacteraceae</taxon>
        <taxon>Entomobacter</taxon>
    </lineage>
</organism>
<dbReference type="InterPro" id="IPR036138">
    <property type="entry name" value="PBP_dimer_sf"/>
</dbReference>
<keyword evidence="5 18" id="KW-0121">Carboxypeptidase</keyword>
<evidence type="ECO:0000256" key="1">
    <source>
        <dbReference type="ARBA" id="ARBA00004167"/>
    </source>
</evidence>
<keyword evidence="8 18" id="KW-0378">Hydrolase</keyword>
<dbReference type="Gene3D" id="3.90.1310.10">
    <property type="entry name" value="Penicillin-binding protein 2a (Domain 2)"/>
    <property type="match status" value="1"/>
</dbReference>
<dbReference type="GO" id="GO:0008360">
    <property type="term" value="P:regulation of cell shape"/>
    <property type="evidence" value="ECO:0007669"/>
    <property type="project" value="UniProtKB-KW"/>
</dbReference>